<dbReference type="Proteomes" id="UP000689129">
    <property type="component" value="Unassembled WGS sequence"/>
</dbReference>
<accession>A0A8I2Z278</accession>
<proteinExistence type="predicted"/>
<dbReference type="EMBL" id="JAEMWZ010000802">
    <property type="protein sequence ID" value="KAG7105520.1"/>
    <property type="molecule type" value="Genomic_DNA"/>
</dbReference>
<feature type="compositionally biased region" description="Polar residues" evidence="1">
    <location>
        <begin position="59"/>
        <end position="76"/>
    </location>
</feature>
<reference evidence="3" key="1">
    <citation type="journal article" date="2021" name="Mol. Plant Pathol.">
        <title>A 20-kb lineage-specific genomic region tames virulence in pathogenic amphidiploid Verticillium longisporum.</title>
        <authorList>
            <person name="Harting R."/>
            <person name="Starke J."/>
            <person name="Kusch H."/>
            <person name="Poggeler S."/>
            <person name="Maurus I."/>
            <person name="Schluter R."/>
            <person name="Landesfeind M."/>
            <person name="Bulla I."/>
            <person name="Nowrousian M."/>
            <person name="de Jonge R."/>
            <person name="Stahlhut G."/>
            <person name="Hoff K.J."/>
            <person name="Asshauer K.P."/>
            <person name="Thurmer A."/>
            <person name="Stanke M."/>
            <person name="Daniel R."/>
            <person name="Morgenstern B."/>
            <person name="Thomma B.P.H.J."/>
            <person name="Kronstad J.W."/>
            <person name="Braus-Stromeyer S.A."/>
            <person name="Braus G.H."/>
        </authorList>
    </citation>
    <scope>NUCLEOTIDE SEQUENCE</scope>
    <source>
        <strain evidence="3">Vl32</strain>
    </source>
</reference>
<comment type="caution">
    <text evidence="3">The sequence shown here is derived from an EMBL/GenBank/DDBJ whole genome shotgun (WGS) entry which is preliminary data.</text>
</comment>
<protein>
    <recommendedName>
        <fullName evidence="5">Secreted protein</fullName>
    </recommendedName>
</protein>
<feature type="signal peptide" evidence="2">
    <location>
        <begin position="1"/>
        <end position="16"/>
    </location>
</feature>
<sequence>MWWSWWSNDLLPATLALLSLCPGTSFDRPVFQDPDDNDDDLDYDFRTLPLAYHIHQTTTSSSSRCPVSPWNPSQPTMCEFSARTPSSRRRSSSRSSP</sequence>
<feature type="chain" id="PRO_5034673889" description="Secreted protein" evidence="2">
    <location>
        <begin position="17"/>
        <end position="97"/>
    </location>
</feature>
<evidence type="ECO:0000313" key="3">
    <source>
        <dbReference type="EMBL" id="KAG7105520.1"/>
    </source>
</evidence>
<dbReference type="AlphaFoldDB" id="A0A8I2Z278"/>
<evidence type="ECO:0008006" key="5">
    <source>
        <dbReference type="Google" id="ProtNLM"/>
    </source>
</evidence>
<feature type="region of interest" description="Disordered" evidence="1">
    <location>
        <begin position="59"/>
        <end position="97"/>
    </location>
</feature>
<feature type="compositionally biased region" description="Basic residues" evidence="1">
    <location>
        <begin position="86"/>
        <end position="97"/>
    </location>
</feature>
<keyword evidence="2" id="KW-0732">Signal</keyword>
<organism evidence="3 4">
    <name type="scientific">Verticillium longisporum</name>
    <name type="common">Verticillium dahliae var. longisporum</name>
    <dbReference type="NCBI Taxonomy" id="100787"/>
    <lineage>
        <taxon>Eukaryota</taxon>
        <taxon>Fungi</taxon>
        <taxon>Dikarya</taxon>
        <taxon>Ascomycota</taxon>
        <taxon>Pezizomycotina</taxon>
        <taxon>Sordariomycetes</taxon>
        <taxon>Hypocreomycetidae</taxon>
        <taxon>Glomerellales</taxon>
        <taxon>Plectosphaerellaceae</taxon>
        <taxon>Verticillium</taxon>
    </lineage>
</organism>
<evidence type="ECO:0000313" key="4">
    <source>
        <dbReference type="Proteomes" id="UP000689129"/>
    </source>
</evidence>
<evidence type="ECO:0000256" key="1">
    <source>
        <dbReference type="SAM" id="MobiDB-lite"/>
    </source>
</evidence>
<name>A0A8I2Z278_VERLO</name>
<evidence type="ECO:0000256" key="2">
    <source>
        <dbReference type="SAM" id="SignalP"/>
    </source>
</evidence>
<gene>
    <name evidence="3" type="ORF">HYQ45_018535</name>
</gene>